<name>A0A0E2LRW8_PORGN</name>
<dbReference type="PATRIC" id="fig|1227271.3.peg.563"/>
<dbReference type="InterPro" id="IPR043504">
    <property type="entry name" value="Peptidase_S1_PA_chymotrypsin"/>
</dbReference>
<dbReference type="NCBIfam" id="TIGR04183">
    <property type="entry name" value="Por_Secre_tail"/>
    <property type="match status" value="1"/>
</dbReference>
<proteinExistence type="predicted"/>
<protein>
    <recommendedName>
        <fullName evidence="3">Peptidase S1 domain-containing protein</fullName>
    </recommendedName>
</protein>
<dbReference type="Gene3D" id="2.40.10.10">
    <property type="entry name" value="Trypsin-like serine proteases"/>
    <property type="match status" value="2"/>
</dbReference>
<dbReference type="InterPro" id="IPR018114">
    <property type="entry name" value="TRYPSIN_HIS"/>
</dbReference>
<organism evidence="1 2">
    <name type="scientific">Porphyromonas gingivalis F0570</name>
    <dbReference type="NCBI Taxonomy" id="1227271"/>
    <lineage>
        <taxon>Bacteria</taxon>
        <taxon>Pseudomonadati</taxon>
        <taxon>Bacteroidota</taxon>
        <taxon>Bacteroidia</taxon>
        <taxon>Bacteroidales</taxon>
        <taxon>Porphyromonadaceae</taxon>
        <taxon>Porphyromonas</taxon>
    </lineage>
</organism>
<accession>A0A0E2LRW8</accession>
<dbReference type="MEROPS" id="S01.527"/>
<dbReference type="HOGENOM" id="CLU_014008_0_0_10"/>
<gene>
    <name evidence="1" type="ORF">HMPREF1555_00636</name>
</gene>
<evidence type="ECO:0000313" key="1">
    <source>
        <dbReference type="EMBL" id="ERJ68015.1"/>
    </source>
</evidence>
<dbReference type="AlphaFoldDB" id="A0A0E2LRW8"/>
<dbReference type="Proteomes" id="UP000016630">
    <property type="component" value="Unassembled WGS sequence"/>
</dbReference>
<dbReference type="GO" id="GO:0004252">
    <property type="term" value="F:serine-type endopeptidase activity"/>
    <property type="evidence" value="ECO:0007669"/>
    <property type="project" value="InterPro"/>
</dbReference>
<dbReference type="EMBL" id="AWUW01000036">
    <property type="protein sequence ID" value="ERJ68015.1"/>
    <property type="molecule type" value="Genomic_DNA"/>
</dbReference>
<reference evidence="1 2" key="1">
    <citation type="submission" date="2013-06" db="EMBL/GenBank/DDBJ databases">
        <authorList>
            <person name="Weinstock G."/>
            <person name="Sodergren E."/>
            <person name="Lobos E.A."/>
            <person name="Fulton L."/>
            <person name="Fulton R."/>
            <person name="Courtney L."/>
            <person name="Fronick C."/>
            <person name="O'Laughlin M."/>
            <person name="Godfrey J."/>
            <person name="Wilson R.M."/>
            <person name="Miner T."/>
            <person name="Farmer C."/>
            <person name="Delehaunty K."/>
            <person name="Cordes M."/>
            <person name="Minx P."/>
            <person name="Tomlinson C."/>
            <person name="Chen J."/>
            <person name="Wollam A."/>
            <person name="Pepin K.H."/>
            <person name="Bhonagiri V."/>
            <person name="Zhang X."/>
            <person name="Warren W."/>
            <person name="Mitreva M."/>
            <person name="Mardis E.R."/>
            <person name="Wilson R.K."/>
        </authorList>
    </citation>
    <scope>NUCLEOTIDE SEQUENCE [LARGE SCALE GENOMIC DNA]</scope>
    <source>
        <strain evidence="1 2">F0570</strain>
    </source>
</reference>
<evidence type="ECO:0008006" key="3">
    <source>
        <dbReference type="Google" id="ProtNLM"/>
    </source>
</evidence>
<dbReference type="InterPro" id="IPR026444">
    <property type="entry name" value="Secre_tail"/>
</dbReference>
<evidence type="ECO:0000313" key="2">
    <source>
        <dbReference type="Proteomes" id="UP000016630"/>
    </source>
</evidence>
<dbReference type="PROSITE" id="PS00134">
    <property type="entry name" value="TRYPSIN_HIS"/>
    <property type="match status" value="1"/>
</dbReference>
<comment type="caution">
    <text evidence="1">The sequence shown here is derived from an EMBL/GenBank/DDBJ whole genome shotgun (WGS) entry which is preliminary data.</text>
</comment>
<dbReference type="PANTHER" id="PTHR36234:SF5">
    <property type="entry name" value="LYSYL ENDOPEPTIDASE"/>
    <property type="match status" value="1"/>
</dbReference>
<dbReference type="SUPFAM" id="SSF50494">
    <property type="entry name" value="Trypsin-like serine proteases"/>
    <property type="match status" value="1"/>
</dbReference>
<dbReference type="PANTHER" id="PTHR36234">
    <property type="entry name" value="LYSYL ENDOPEPTIDASE"/>
    <property type="match status" value="1"/>
</dbReference>
<dbReference type="InterPro" id="IPR009003">
    <property type="entry name" value="Peptidase_S1_PA"/>
</dbReference>
<sequence>MQIEKITENKYNSDKSMNKFYKSLLQSGLAAFVSMATALTASAQISFGGEPLSFSSRSAGTHSFDDAMTIRLTPDFNPEDLIAQSRWQSQRDGRPVRIGQVIPVDVDFASKASHISSIGDVDVYRLQFKLEGAKAITLYYDSFNIPEGGRLYIYTPDHEIVLGAYTNATHRRNGAFATEPVPGSELIMDYEVSRGGTLPDIKISGAGYIFDKVGGRPVTDNHYGIGEDDSDSDCEININCPEGADWQAEKNGVVQMIMVKGQYISMCSGNLLNNTKGDFTPLIISAGHCASLTTNFGVTQSELDKWIFTFHYEKRGCSNGTLAIFRGNSIIGASMKAFLPIKGKSDGLLLQLNDEVPLRYRVYYNGWDSTPDIPSSGAGIHHPAGDAMKISILKKTPTLNTWISSSGSGGTDDHFYFKYDQGGTEGGSSGSSLFNQNKHVVGTLTGGAGNCGGTEFYGRLNSHWNEYASDGNTSRMDIYLDPQNNGQTTVLNGTYRDGYKPLPSVPRLLLQSTGDQVELNWTAVPADQYPSSYQVEYHIFRNGKEIATTKELSYSDPIDESIIGSGIIRYEVSARFIYPSPLDGVESYKDTDKTSADLAIGDIQTKLKPDVTPLPGGGVSLSWKVPFLSQLVSRFGESPNPVFKTFEVPYVSAAAAQTPNPPVGVVIADKFMAGTYPEKAAIAAVYVMPSAPDSTFHLFLKSNTNRRLQKVTTPSDWQAGTWLRINLDKPFPVNNDHMLFAGIRMPNKYKLNRAIRYVRNPDNLFSITGKKISYNNGVSFEGYGIPSLLGYMAIKYLVVNTDAPKIDMSLVQEPYAKGTNVAPFPELVGIYVYKNGTFIGTQDPSVTTYSVSDGTESDEYEIKLVYKGSGISNGVAQIENNNAVVAYPSVVTDRFSIKNAHMVHAAALYSLDGKQVRSWNNLRNGVTFSVQGLTAGTYMLVMQTANGPVSQKIVKQ</sequence>
<dbReference type="GO" id="GO:0006508">
    <property type="term" value="P:proteolysis"/>
    <property type="evidence" value="ECO:0007669"/>
    <property type="project" value="InterPro"/>
</dbReference>